<dbReference type="Proteomes" id="UP000799779">
    <property type="component" value="Unassembled WGS sequence"/>
</dbReference>
<feature type="compositionally biased region" description="Acidic residues" evidence="9">
    <location>
        <begin position="257"/>
        <end position="275"/>
    </location>
</feature>
<dbReference type="PANTHER" id="PTHR12786:SF1">
    <property type="entry name" value="SPLICING REGULATOR SDE2"/>
    <property type="match status" value="1"/>
</dbReference>
<evidence type="ECO:0000313" key="13">
    <source>
        <dbReference type="Proteomes" id="UP000799779"/>
    </source>
</evidence>
<comment type="similarity">
    <text evidence="3">Belongs to the SDE2 family.</text>
</comment>
<sequence>MATTSTTPIPALPTPAMDASSSPITIIVSSIRGANIAFPISKSAPLTTLYDTLYERAPWIHNSTYILTTNARRTVQHSNAPVSDLLTSSTDTFLPLRLTVPLCGGKGGFGSILRAQGGRMSSRKKRDQGDANGLSRNLDGRRLRTVAEAKALAEYLAIKPDMERKEKAERIKRWEEIVETTERKKAEIKSGQTNAKLDGAWVDTKLDLESKTREEIERMLMAERGSEEEEDDEEEEEVGEAKAEGSKAVPQQFFGWDDGDEEFMSDSDEEDNVSEEDGKPVTFEGKGKGKAAA</sequence>
<keyword evidence="13" id="KW-1185">Reference proteome</keyword>
<dbReference type="InterPro" id="IPR053822">
    <property type="entry name" value="SDE2-like_dom"/>
</dbReference>
<keyword evidence="6" id="KW-0508">mRNA splicing</keyword>
<dbReference type="InterPro" id="IPR024974">
    <property type="entry name" value="Sde2_N"/>
</dbReference>
<reference evidence="12" key="1">
    <citation type="journal article" date="2020" name="Stud. Mycol.">
        <title>101 Dothideomycetes genomes: a test case for predicting lifestyles and emergence of pathogens.</title>
        <authorList>
            <person name="Haridas S."/>
            <person name="Albert R."/>
            <person name="Binder M."/>
            <person name="Bloem J."/>
            <person name="Labutti K."/>
            <person name="Salamov A."/>
            <person name="Andreopoulos B."/>
            <person name="Baker S."/>
            <person name="Barry K."/>
            <person name="Bills G."/>
            <person name="Bluhm B."/>
            <person name="Cannon C."/>
            <person name="Castanera R."/>
            <person name="Culley D."/>
            <person name="Daum C."/>
            <person name="Ezra D."/>
            <person name="Gonzalez J."/>
            <person name="Henrissat B."/>
            <person name="Kuo A."/>
            <person name="Liang C."/>
            <person name="Lipzen A."/>
            <person name="Lutzoni F."/>
            <person name="Magnuson J."/>
            <person name="Mondo S."/>
            <person name="Nolan M."/>
            <person name="Ohm R."/>
            <person name="Pangilinan J."/>
            <person name="Park H.-J."/>
            <person name="Ramirez L."/>
            <person name="Alfaro M."/>
            <person name="Sun H."/>
            <person name="Tritt A."/>
            <person name="Yoshinaga Y."/>
            <person name="Zwiers L.-H."/>
            <person name="Turgeon B."/>
            <person name="Goodwin S."/>
            <person name="Spatafora J."/>
            <person name="Crous P."/>
            <person name="Grigoriev I."/>
        </authorList>
    </citation>
    <scope>NUCLEOTIDE SEQUENCE</scope>
    <source>
        <strain evidence="12">CBS 123094</strain>
    </source>
</reference>
<dbReference type="GO" id="GO:0005737">
    <property type="term" value="C:cytoplasm"/>
    <property type="evidence" value="ECO:0007669"/>
    <property type="project" value="UniProtKB-SubCell"/>
</dbReference>
<evidence type="ECO:0000259" key="11">
    <source>
        <dbReference type="Pfam" id="PF22782"/>
    </source>
</evidence>
<accession>A0A6A5VVE0</accession>
<comment type="subcellular location">
    <subcellularLocation>
        <location evidence="2">Cytoplasm</location>
    </subcellularLocation>
    <subcellularLocation>
        <location evidence="1">Nucleus</location>
    </subcellularLocation>
</comment>
<evidence type="ECO:0000256" key="4">
    <source>
        <dbReference type="ARBA" id="ARBA00022490"/>
    </source>
</evidence>
<keyword evidence="4" id="KW-0963">Cytoplasm</keyword>
<name>A0A6A5VVE0_9PLEO</name>
<feature type="compositionally biased region" description="Acidic residues" evidence="9">
    <location>
        <begin position="226"/>
        <end position="238"/>
    </location>
</feature>
<feature type="domain" description="Sde2 ubiquitin" evidence="10">
    <location>
        <begin position="24"/>
        <end position="103"/>
    </location>
</feature>
<evidence type="ECO:0000256" key="3">
    <source>
        <dbReference type="ARBA" id="ARBA00008726"/>
    </source>
</evidence>
<evidence type="ECO:0000313" key="12">
    <source>
        <dbReference type="EMBL" id="KAF1993350.1"/>
    </source>
</evidence>
<keyword evidence="5" id="KW-0507">mRNA processing</keyword>
<dbReference type="Pfam" id="PF13019">
    <property type="entry name" value="Sde2_N_Ubi_yeast"/>
    <property type="match status" value="1"/>
</dbReference>
<organism evidence="12 13">
    <name type="scientific">Amniculicola lignicola CBS 123094</name>
    <dbReference type="NCBI Taxonomy" id="1392246"/>
    <lineage>
        <taxon>Eukaryota</taxon>
        <taxon>Fungi</taxon>
        <taxon>Dikarya</taxon>
        <taxon>Ascomycota</taxon>
        <taxon>Pezizomycotina</taxon>
        <taxon>Dothideomycetes</taxon>
        <taxon>Pleosporomycetidae</taxon>
        <taxon>Pleosporales</taxon>
        <taxon>Amniculicolaceae</taxon>
        <taxon>Amniculicola</taxon>
    </lineage>
</organism>
<dbReference type="GO" id="GO:0005634">
    <property type="term" value="C:nucleus"/>
    <property type="evidence" value="ECO:0007669"/>
    <property type="project" value="UniProtKB-SubCell"/>
</dbReference>
<evidence type="ECO:0000256" key="1">
    <source>
        <dbReference type="ARBA" id="ARBA00004123"/>
    </source>
</evidence>
<evidence type="ECO:0000256" key="6">
    <source>
        <dbReference type="ARBA" id="ARBA00023187"/>
    </source>
</evidence>
<evidence type="ECO:0000256" key="8">
    <source>
        <dbReference type="ARBA" id="ARBA00023306"/>
    </source>
</evidence>
<keyword evidence="8" id="KW-0131">Cell cycle</keyword>
<dbReference type="EMBL" id="ML977710">
    <property type="protein sequence ID" value="KAF1993350.1"/>
    <property type="molecule type" value="Genomic_DNA"/>
</dbReference>
<evidence type="ECO:0000256" key="2">
    <source>
        <dbReference type="ARBA" id="ARBA00004496"/>
    </source>
</evidence>
<dbReference type="PANTHER" id="PTHR12786">
    <property type="entry name" value="SPLICING FACTOR SF3A-RELATED"/>
    <property type="match status" value="1"/>
</dbReference>
<gene>
    <name evidence="12" type="ORF">P154DRAFT_527825</name>
</gene>
<keyword evidence="7" id="KW-0539">Nucleus</keyword>
<feature type="region of interest" description="Disordered" evidence="9">
    <location>
        <begin position="114"/>
        <end position="137"/>
    </location>
</feature>
<dbReference type="AlphaFoldDB" id="A0A6A5VVE0"/>
<dbReference type="GO" id="GO:0006397">
    <property type="term" value="P:mRNA processing"/>
    <property type="evidence" value="ECO:0007669"/>
    <property type="project" value="UniProtKB-KW"/>
</dbReference>
<dbReference type="GO" id="GO:0008380">
    <property type="term" value="P:RNA splicing"/>
    <property type="evidence" value="ECO:0007669"/>
    <property type="project" value="UniProtKB-KW"/>
</dbReference>
<feature type="region of interest" description="Disordered" evidence="9">
    <location>
        <begin position="221"/>
        <end position="293"/>
    </location>
</feature>
<protein>
    <submittedName>
        <fullName evidence="12">Uncharacterized protein</fullName>
    </submittedName>
</protein>
<proteinExistence type="inferred from homology"/>
<evidence type="ECO:0000256" key="7">
    <source>
        <dbReference type="ARBA" id="ARBA00023242"/>
    </source>
</evidence>
<evidence type="ECO:0000259" key="10">
    <source>
        <dbReference type="Pfam" id="PF13019"/>
    </source>
</evidence>
<feature type="domain" description="SDE2-like" evidence="11">
    <location>
        <begin position="104"/>
        <end position="192"/>
    </location>
</feature>
<dbReference type="OrthoDB" id="547031at2759"/>
<dbReference type="InterPro" id="IPR051421">
    <property type="entry name" value="RNA_Proc_DNA_Dmg_Regulator"/>
</dbReference>
<evidence type="ECO:0000256" key="9">
    <source>
        <dbReference type="SAM" id="MobiDB-lite"/>
    </source>
</evidence>
<dbReference type="Pfam" id="PF22782">
    <property type="entry name" value="SDE2"/>
    <property type="match status" value="1"/>
</dbReference>
<evidence type="ECO:0000256" key="5">
    <source>
        <dbReference type="ARBA" id="ARBA00022664"/>
    </source>
</evidence>